<protein>
    <submittedName>
        <fullName evidence="1">Uncharacterized protein</fullName>
    </submittedName>
</protein>
<accession>A0ABU1QIJ0</accession>
<keyword evidence="2" id="KW-1185">Reference proteome</keyword>
<dbReference type="EMBL" id="JAVDUG010000004">
    <property type="protein sequence ID" value="MDR6779452.1"/>
    <property type="molecule type" value="Genomic_DNA"/>
</dbReference>
<organism evidence="1 2">
    <name type="scientific">Paenibacillus peoriae</name>
    <dbReference type="NCBI Taxonomy" id="59893"/>
    <lineage>
        <taxon>Bacteria</taxon>
        <taxon>Bacillati</taxon>
        <taxon>Bacillota</taxon>
        <taxon>Bacilli</taxon>
        <taxon>Bacillales</taxon>
        <taxon>Paenibacillaceae</taxon>
        <taxon>Paenibacillus</taxon>
    </lineage>
</organism>
<dbReference type="RefSeq" id="WP_310168708.1">
    <property type="nucleotide sequence ID" value="NZ_JAVDUG010000004.1"/>
</dbReference>
<sequence length="78" mass="9255">MRKTKLIVVVDVEIEDGNCSQDLADIYHQALNTVNETFVYDFVLYEHEEDKETFNELLDEIKTDFQYGDFREFGKIVK</sequence>
<evidence type="ECO:0000313" key="1">
    <source>
        <dbReference type="EMBL" id="MDR6779452.1"/>
    </source>
</evidence>
<evidence type="ECO:0000313" key="2">
    <source>
        <dbReference type="Proteomes" id="UP001266807"/>
    </source>
</evidence>
<name>A0ABU1QIJ0_9BACL</name>
<comment type="caution">
    <text evidence="1">The sequence shown here is derived from an EMBL/GenBank/DDBJ whole genome shotgun (WGS) entry which is preliminary data.</text>
</comment>
<proteinExistence type="predicted"/>
<dbReference type="Proteomes" id="UP001266807">
    <property type="component" value="Unassembled WGS sequence"/>
</dbReference>
<reference evidence="1 2" key="1">
    <citation type="submission" date="2023-07" db="EMBL/GenBank/DDBJ databases">
        <title>Sorghum-associated microbial communities from plants grown in Nebraska, USA.</title>
        <authorList>
            <person name="Schachtman D."/>
        </authorList>
    </citation>
    <scope>NUCLEOTIDE SEQUENCE [LARGE SCALE GENOMIC DNA]</scope>
    <source>
        <strain evidence="1 2">BE143</strain>
    </source>
</reference>
<gene>
    <name evidence="1" type="ORF">J2W98_003732</name>
</gene>